<name>A0A1F6EHP3_9BACT</name>
<evidence type="ECO:0000313" key="2">
    <source>
        <dbReference type="EMBL" id="OGG73180.1"/>
    </source>
</evidence>
<keyword evidence="1" id="KW-0378">Hydrolase</keyword>
<reference evidence="2 3" key="1">
    <citation type="journal article" date="2016" name="Nat. Commun.">
        <title>Thousands of microbial genomes shed light on interconnected biogeochemical processes in an aquifer system.</title>
        <authorList>
            <person name="Anantharaman K."/>
            <person name="Brown C.T."/>
            <person name="Hug L.A."/>
            <person name="Sharon I."/>
            <person name="Castelle C.J."/>
            <person name="Probst A.J."/>
            <person name="Thomas B.C."/>
            <person name="Singh A."/>
            <person name="Wilkins M.J."/>
            <person name="Karaoz U."/>
            <person name="Brodie E.L."/>
            <person name="Williams K.H."/>
            <person name="Hubbard S.S."/>
            <person name="Banfield J.F."/>
        </authorList>
    </citation>
    <scope>NUCLEOTIDE SEQUENCE [LARGE SCALE GENOMIC DNA]</scope>
</reference>
<dbReference type="InterPro" id="IPR023365">
    <property type="entry name" value="Sortase_dom-sf"/>
</dbReference>
<dbReference type="Gene3D" id="2.40.260.10">
    <property type="entry name" value="Sortase"/>
    <property type="match status" value="1"/>
</dbReference>
<gene>
    <name evidence="2" type="ORF">A3A38_04750</name>
</gene>
<organism evidence="2 3">
    <name type="scientific">Candidatus Kaiserbacteria bacterium RIFCSPLOWO2_01_FULL_53_17</name>
    <dbReference type="NCBI Taxonomy" id="1798511"/>
    <lineage>
        <taxon>Bacteria</taxon>
        <taxon>Candidatus Kaiseribacteriota</taxon>
    </lineage>
</organism>
<accession>A0A1F6EHP3</accession>
<dbReference type="InterPro" id="IPR005754">
    <property type="entry name" value="Sortase"/>
</dbReference>
<dbReference type="EMBL" id="MFLY01000007">
    <property type="protein sequence ID" value="OGG73180.1"/>
    <property type="molecule type" value="Genomic_DNA"/>
</dbReference>
<dbReference type="GO" id="GO:0016787">
    <property type="term" value="F:hydrolase activity"/>
    <property type="evidence" value="ECO:0007669"/>
    <property type="project" value="UniProtKB-KW"/>
</dbReference>
<comment type="caution">
    <text evidence="2">The sequence shown here is derived from an EMBL/GenBank/DDBJ whole genome shotgun (WGS) entry which is preliminary data.</text>
</comment>
<dbReference type="Pfam" id="PF04203">
    <property type="entry name" value="Sortase"/>
    <property type="match status" value="1"/>
</dbReference>
<evidence type="ECO:0000313" key="3">
    <source>
        <dbReference type="Proteomes" id="UP000177306"/>
    </source>
</evidence>
<proteinExistence type="predicted"/>
<protein>
    <recommendedName>
        <fullName evidence="4">Sortase</fullName>
    </recommendedName>
</protein>
<dbReference type="NCBIfam" id="TIGR01076">
    <property type="entry name" value="sortase_fam"/>
    <property type="match status" value="1"/>
</dbReference>
<evidence type="ECO:0000256" key="1">
    <source>
        <dbReference type="ARBA" id="ARBA00022801"/>
    </source>
</evidence>
<evidence type="ECO:0008006" key="4">
    <source>
        <dbReference type="Google" id="ProtNLM"/>
    </source>
</evidence>
<dbReference type="SUPFAM" id="SSF63817">
    <property type="entry name" value="Sortase"/>
    <property type="match status" value="1"/>
</dbReference>
<sequence length="220" mass="23807">MKNPVNKPPVSIFFAATIVIFFLSLSVADSVGFVPFYIDGTESDRDASVALSNLPELGKEGQGTRDEGPEETIISVLPSHIRIPTIDLDLPVSNPASRDIETLDTILQKGPARYVDSAKLGEKGNILIFGHSSHLPVVHNQMYKAFNRIPELEAGDTITVEGGGKEFSYRVTAVKTVNAEEGIIDLSKTGNRLTIVTCDTLTSKSARFVVEAELVGSYEI</sequence>
<dbReference type="Proteomes" id="UP000177306">
    <property type="component" value="Unassembled WGS sequence"/>
</dbReference>
<dbReference type="AlphaFoldDB" id="A0A1F6EHP3"/>